<reference evidence="6" key="1">
    <citation type="journal article" date="2015" name="PeerJ">
        <title>First genomic representation of candidate bacterial phylum KSB3 points to enhanced environmental sensing as a trigger of wastewater bulking.</title>
        <authorList>
            <person name="Sekiguchi Y."/>
            <person name="Ohashi A."/>
            <person name="Parks D.H."/>
            <person name="Yamauchi T."/>
            <person name="Tyson G.W."/>
            <person name="Hugenholtz P."/>
        </authorList>
    </citation>
    <scope>NUCLEOTIDE SEQUENCE [LARGE SCALE GENOMIC DNA]</scope>
</reference>
<sequence>MKQRLNHLTLLKGVRELARRDEDLARIASKYGPPPLWEREPGFHTLLHIILEQQVSLASAKAAYNRLEETVHPFTPQNFLMLTDEQLKHIGFSRQKTRYSRELAQAIIHGSLDVSGLGKLEDEDAKKQLMKIKGIGAWTADIYVLMALGRPNIWPKGDLALEVAIQQVKGWERRPTPEEAKKMSDEWQPWRAVAARLLWHFYLSERKKGAPSICQDKIVSRRSAH</sequence>
<dbReference type="PANTHER" id="PTHR43003:SF5">
    <property type="entry name" value="DNA-3-METHYLADENINE GLYCOSYLASE"/>
    <property type="match status" value="1"/>
</dbReference>
<keyword evidence="4" id="KW-0234">DNA repair</keyword>
<dbReference type="AlphaFoldDB" id="A0A081BXD4"/>
<dbReference type="PANTHER" id="PTHR43003">
    <property type="entry name" value="DNA-3-METHYLADENINE GLYCOSYLASE"/>
    <property type="match status" value="1"/>
</dbReference>
<feature type="domain" description="HhH-GPD" evidence="5">
    <location>
        <begin position="51"/>
        <end position="203"/>
    </location>
</feature>
<dbReference type="GO" id="GO:0006307">
    <property type="term" value="P:DNA alkylation repair"/>
    <property type="evidence" value="ECO:0007669"/>
    <property type="project" value="TreeGrafter"/>
</dbReference>
<dbReference type="InterPro" id="IPR003265">
    <property type="entry name" value="HhH-GPD_domain"/>
</dbReference>
<dbReference type="STRING" id="1499967.U27_03953"/>
<dbReference type="GO" id="GO:0032131">
    <property type="term" value="F:alkylated DNA binding"/>
    <property type="evidence" value="ECO:0007669"/>
    <property type="project" value="TreeGrafter"/>
</dbReference>
<protein>
    <recommendedName>
        <fullName evidence="2">DNA-3-methyladenine glycosylase II</fullName>
        <ecNumber evidence="2">3.2.2.21</ecNumber>
    </recommendedName>
</protein>
<evidence type="ECO:0000256" key="2">
    <source>
        <dbReference type="ARBA" id="ARBA00012000"/>
    </source>
</evidence>
<name>A0A081BXD4_VECG1</name>
<evidence type="ECO:0000313" key="7">
    <source>
        <dbReference type="Proteomes" id="UP000030661"/>
    </source>
</evidence>
<dbReference type="SUPFAM" id="SSF48150">
    <property type="entry name" value="DNA-glycosylase"/>
    <property type="match status" value="1"/>
</dbReference>
<dbReference type="Gene3D" id="1.10.340.30">
    <property type="entry name" value="Hypothetical protein, domain 2"/>
    <property type="match status" value="1"/>
</dbReference>
<comment type="catalytic activity">
    <reaction evidence="1">
        <text>Hydrolysis of alkylated DNA, releasing 3-methyladenine, 3-methylguanine, 7-methylguanine and 7-methyladenine.</text>
        <dbReference type="EC" id="3.2.2.21"/>
    </reaction>
</comment>
<dbReference type="InterPro" id="IPR011257">
    <property type="entry name" value="DNA_glycosylase"/>
</dbReference>
<dbReference type="SMART" id="SM00478">
    <property type="entry name" value="ENDO3c"/>
    <property type="match status" value="1"/>
</dbReference>
<evidence type="ECO:0000256" key="1">
    <source>
        <dbReference type="ARBA" id="ARBA00000086"/>
    </source>
</evidence>
<dbReference type="HOGENOM" id="CLU_000445_72_5_0"/>
<keyword evidence="3" id="KW-0227">DNA damage</keyword>
<dbReference type="Proteomes" id="UP000030661">
    <property type="component" value="Unassembled WGS sequence"/>
</dbReference>
<dbReference type="GO" id="GO:0008725">
    <property type="term" value="F:DNA-3-methyladenine glycosylase activity"/>
    <property type="evidence" value="ECO:0007669"/>
    <property type="project" value="TreeGrafter"/>
</dbReference>
<organism evidence="6">
    <name type="scientific">Vecturithrix granuli</name>
    <dbReference type="NCBI Taxonomy" id="1499967"/>
    <lineage>
        <taxon>Bacteria</taxon>
        <taxon>Candidatus Moduliflexota</taxon>
        <taxon>Candidatus Vecturitrichia</taxon>
        <taxon>Candidatus Vecturitrichales</taxon>
        <taxon>Candidatus Vecturitrichaceae</taxon>
        <taxon>Candidatus Vecturithrix</taxon>
    </lineage>
</organism>
<gene>
    <name evidence="6" type="ORF">U27_03953</name>
</gene>
<dbReference type="Gene3D" id="1.10.1670.40">
    <property type="match status" value="1"/>
</dbReference>
<dbReference type="GO" id="GO:0032993">
    <property type="term" value="C:protein-DNA complex"/>
    <property type="evidence" value="ECO:0007669"/>
    <property type="project" value="TreeGrafter"/>
</dbReference>
<dbReference type="GO" id="GO:0005737">
    <property type="term" value="C:cytoplasm"/>
    <property type="evidence" value="ECO:0007669"/>
    <property type="project" value="TreeGrafter"/>
</dbReference>
<dbReference type="EC" id="3.2.2.21" evidence="2"/>
<dbReference type="GO" id="GO:0043916">
    <property type="term" value="F:DNA-7-methylguanine glycosylase activity"/>
    <property type="evidence" value="ECO:0007669"/>
    <property type="project" value="TreeGrafter"/>
</dbReference>
<dbReference type="EMBL" id="DF820465">
    <property type="protein sequence ID" value="GAK56989.1"/>
    <property type="molecule type" value="Genomic_DNA"/>
</dbReference>
<accession>A0A081BXD4</accession>
<dbReference type="Pfam" id="PF00730">
    <property type="entry name" value="HhH-GPD"/>
    <property type="match status" value="1"/>
</dbReference>
<dbReference type="eggNOG" id="COG0122">
    <property type="taxonomic scope" value="Bacteria"/>
</dbReference>
<evidence type="ECO:0000256" key="3">
    <source>
        <dbReference type="ARBA" id="ARBA00022763"/>
    </source>
</evidence>
<dbReference type="GO" id="GO:0006285">
    <property type="term" value="P:base-excision repair, AP site formation"/>
    <property type="evidence" value="ECO:0007669"/>
    <property type="project" value="TreeGrafter"/>
</dbReference>
<keyword evidence="7" id="KW-1185">Reference proteome</keyword>
<evidence type="ECO:0000259" key="5">
    <source>
        <dbReference type="SMART" id="SM00478"/>
    </source>
</evidence>
<dbReference type="CDD" id="cd00056">
    <property type="entry name" value="ENDO3c"/>
    <property type="match status" value="1"/>
</dbReference>
<evidence type="ECO:0000256" key="4">
    <source>
        <dbReference type="ARBA" id="ARBA00023204"/>
    </source>
</evidence>
<dbReference type="InterPro" id="IPR051912">
    <property type="entry name" value="Alkylbase_DNA_Glycosylase/TA"/>
</dbReference>
<evidence type="ECO:0000313" key="6">
    <source>
        <dbReference type="EMBL" id="GAK56989.1"/>
    </source>
</evidence>
<proteinExistence type="predicted"/>